<feature type="chain" id="PRO_5012552775" description="MucBP domain-containing protein" evidence="2">
    <location>
        <begin position="22"/>
        <end position="332"/>
    </location>
</feature>
<evidence type="ECO:0000313" key="4">
    <source>
        <dbReference type="EMBL" id="OSP90127.1"/>
    </source>
</evidence>
<dbReference type="InterPro" id="IPR009459">
    <property type="entry name" value="MucBP_dom"/>
</dbReference>
<keyword evidence="2" id="KW-0732">Signal</keyword>
<feature type="domain" description="MucBP" evidence="3">
    <location>
        <begin position="90"/>
        <end position="151"/>
    </location>
</feature>
<reference evidence="4 5" key="1">
    <citation type="submission" date="2017-04" db="EMBL/GenBank/DDBJ databases">
        <title>The genome sequence of Weissella cibaria isolated from wild Drosophila.</title>
        <authorList>
            <person name="Ricks N.J."/>
            <person name="Carroll C."/>
            <person name="Walters A."/>
            <person name="Newell P.D."/>
            <person name="Chaston J.M."/>
        </authorList>
    </citation>
    <scope>NUCLEOTIDE SEQUENCE [LARGE SCALE GENOMIC DNA]</scope>
    <source>
        <strain evidence="4 5">DmW_103</strain>
    </source>
</reference>
<dbReference type="Pfam" id="PF06458">
    <property type="entry name" value="MucBP"/>
    <property type="match status" value="1"/>
</dbReference>
<organism evidence="4 5">
    <name type="scientific">Weissella cibaria</name>
    <dbReference type="NCBI Taxonomy" id="137591"/>
    <lineage>
        <taxon>Bacteria</taxon>
        <taxon>Bacillati</taxon>
        <taxon>Bacillota</taxon>
        <taxon>Bacilli</taxon>
        <taxon>Lactobacillales</taxon>
        <taxon>Lactobacillaceae</taxon>
        <taxon>Weissella</taxon>
    </lineage>
</organism>
<dbReference type="Gene3D" id="3.10.20.320">
    <property type="entry name" value="Putative peptidoglycan bound protein (lpxtg motif)"/>
    <property type="match status" value="1"/>
</dbReference>
<name>A0A1X4JMY6_9LACO</name>
<sequence>MVLTLLAATSFGLVTVGQAHAATTSYTTTFKYVDATTNKTLKTVKTTGSKNKTYTYKPVAIKYYATPAKLSYKVTKSSTITLKVKATSRKVTIKYVDRYNNATIKPAKTEMVPVGRTASFTPVSVSGYQVTSTATKKLANVKLDSTVTFMYDKLFKLTQNMVATDTKKSLGTSSQTVKRGQTVTLTPKSVANYVTPAVQKIQVNKDTTATFNYQRLYNVTINSVGSDGAKLGSTNQAVQQGKSVTVTPKAYPGYATPISQKVAPTKDMTVTLTYPKFYTVNVVEKAADGTVLATRSMQGQAGQSVKVTPAAHSGYVTPASQTVDKAGTVTLL</sequence>
<dbReference type="Proteomes" id="UP000193588">
    <property type="component" value="Unassembled WGS sequence"/>
</dbReference>
<evidence type="ECO:0000313" key="5">
    <source>
        <dbReference type="Proteomes" id="UP000193588"/>
    </source>
</evidence>
<evidence type="ECO:0000256" key="1">
    <source>
        <dbReference type="ARBA" id="ARBA00022737"/>
    </source>
</evidence>
<dbReference type="AlphaFoldDB" id="A0A1X4JMY6"/>
<proteinExistence type="predicted"/>
<dbReference type="EMBL" id="NDXJ01000003">
    <property type="protein sequence ID" value="OSP90127.1"/>
    <property type="molecule type" value="Genomic_DNA"/>
</dbReference>
<keyword evidence="1" id="KW-0677">Repeat</keyword>
<evidence type="ECO:0000259" key="3">
    <source>
        <dbReference type="Pfam" id="PF06458"/>
    </source>
</evidence>
<gene>
    <name evidence="4" type="ORF">B9D04_01895</name>
</gene>
<protein>
    <recommendedName>
        <fullName evidence="3">MucBP domain-containing protein</fullName>
    </recommendedName>
</protein>
<evidence type="ECO:0000256" key="2">
    <source>
        <dbReference type="SAM" id="SignalP"/>
    </source>
</evidence>
<comment type="caution">
    <text evidence="4">The sequence shown here is derived from an EMBL/GenBank/DDBJ whole genome shotgun (WGS) entry which is preliminary data.</text>
</comment>
<feature type="signal peptide" evidence="2">
    <location>
        <begin position="1"/>
        <end position="21"/>
    </location>
</feature>
<accession>A0A1X4JMY6</accession>